<keyword evidence="2" id="KW-1185">Reference proteome</keyword>
<dbReference type="AlphaFoldDB" id="A0A9X2T441"/>
<proteinExistence type="predicted"/>
<organism evidence="1 2">
    <name type="scientific">Ancylobacter mangrovi</name>
    <dbReference type="NCBI Taxonomy" id="2972472"/>
    <lineage>
        <taxon>Bacteria</taxon>
        <taxon>Pseudomonadati</taxon>
        <taxon>Pseudomonadota</taxon>
        <taxon>Alphaproteobacteria</taxon>
        <taxon>Hyphomicrobiales</taxon>
        <taxon>Xanthobacteraceae</taxon>
        <taxon>Ancylobacter</taxon>
    </lineage>
</organism>
<protein>
    <submittedName>
        <fullName evidence="1">Uncharacterized protein</fullName>
    </submittedName>
</protein>
<evidence type="ECO:0000313" key="2">
    <source>
        <dbReference type="Proteomes" id="UP001151088"/>
    </source>
</evidence>
<dbReference type="RefSeq" id="WP_258734998.1">
    <property type="nucleotide sequence ID" value="NZ_JANTHZ010000015.1"/>
</dbReference>
<dbReference type="Proteomes" id="UP001151088">
    <property type="component" value="Unassembled WGS sequence"/>
</dbReference>
<sequence length="76" mass="8204">MEQSPRQIIEALSALEGALEDHSFALSRVRRALISGEDPLTAIARARVTWQRLAGVQGQADQRLSGPALTIVQKGP</sequence>
<accession>A0A9X2T441</accession>
<gene>
    <name evidence="1" type="ORF">NVS89_22380</name>
</gene>
<dbReference type="EMBL" id="JANTHZ010000015">
    <property type="protein sequence ID" value="MCS0497842.1"/>
    <property type="molecule type" value="Genomic_DNA"/>
</dbReference>
<reference evidence="1" key="1">
    <citation type="submission" date="2022-08" db="EMBL/GenBank/DDBJ databases">
        <authorList>
            <person name="Li F."/>
        </authorList>
    </citation>
    <scope>NUCLEOTIDE SEQUENCE</scope>
    <source>
        <strain evidence="1">MQZ15Z-1</strain>
    </source>
</reference>
<name>A0A9X2T441_9HYPH</name>
<evidence type="ECO:0000313" key="1">
    <source>
        <dbReference type="EMBL" id="MCS0497842.1"/>
    </source>
</evidence>
<comment type="caution">
    <text evidence="1">The sequence shown here is derived from an EMBL/GenBank/DDBJ whole genome shotgun (WGS) entry which is preliminary data.</text>
</comment>